<feature type="non-terminal residue" evidence="2">
    <location>
        <position position="206"/>
    </location>
</feature>
<keyword evidence="1" id="KW-0812">Transmembrane</keyword>
<keyword evidence="1" id="KW-0472">Membrane</keyword>
<feature type="transmembrane region" description="Helical" evidence="1">
    <location>
        <begin position="81"/>
        <end position="99"/>
    </location>
</feature>
<feature type="transmembrane region" description="Helical" evidence="1">
    <location>
        <begin position="119"/>
        <end position="144"/>
    </location>
</feature>
<evidence type="ECO:0000313" key="2">
    <source>
        <dbReference type="EMBL" id="NMO23691.1"/>
    </source>
</evidence>
<dbReference type="EMBL" id="JABBJJ010000742">
    <property type="protein sequence ID" value="NMO23691.1"/>
    <property type="molecule type" value="Genomic_DNA"/>
</dbReference>
<dbReference type="InterPro" id="IPR032809">
    <property type="entry name" value="Put_HupE_UreJ"/>
</dbReference>
<dbReference type="Proteomes" id="UP000518300">
    <property type="component" value="Unassembled WGS sequence"/>
</dbReference>
<evidence type="ECO:0000256" key="1">
    <source>
        <dbReference type="SAM" id="Phobius"/>
    </source>
</evidence>
<protein>
    <submittedName>
        <fullName evidence="2">HupE/UreJ family protein</fullName>
    </submittedName>
</protein>
<organism evidence="2 3">
    <name type="scientific">Pyxidicoccus fallax</name>
    <dbReference type="NCBI Taxonomy" id="394095"/>
    <lineage>
        <taxon>Bacteria</taxon>
        <taxon>Pseudomonadati</taxon>
        <taxon>Myxococcota</taxon>
        <taxon>Myxococcia</taxon>
        <taxon>Myxococcales</taxon>
        <taxon>Cystobacterineae</taxon>
        <taxon>Myxococcaceae</taxon>
        <taxon>Pyxidicoccus</taxon>
    </lineage>
</organism>
<dbReference type="AlphaFoldDB" id="A0A848M1F7"/>
<dbReference type="Pfam" id="PF13795">
    <property type="entry name" value="HupE_UreJ_2"/>
    <property type="match status" value="1"/>
</dbReference>
<feature type="transmembrane region" description="Helical" evidence="1">
    <location>
        <begin position="37"/>
        <end position="60"/>
    </location>
</feature>
<keyword evidence="1" id="KW-1133">Transmembrane helix</keyword>
<keyword evidence="3" id="KW-1185">Reference proteome</keyword>
<gene>
    <name evidence="2" type="ORF">HG543_53910</name>
</gene>
<accession>A0A848M1F7</accession>
<reference evidence="2 3" key="1">
    <citation type="submission" date="2020-04" db="EMBL/GenBank/DDBJ databases">
        <title>Draft genome of Pyxidicoccus fallax type strain.</title>
        <authorList>
            <person name="Whitworth D.E."/>
        </authorList>
    </citation>
    <scope>NUCLEOTIDE SEQUENCE [LARGE SCALE GENOMIC DNA]</scope>
    <source>
        <strain evidence="2 3">DSM 14698</strain>
    </source>
</reference>
<feature type="transmembrane region" description="Helical" evidence="1">
    <location>
        <begin position="156"/>
        <end position="177"/>
    </location>
</feature>
<proteinExistence type="predicted"/>
<evidence type="ECO:0000313" key="3">
    <source>
        <dbReference type="Proteomes" id="UP000518300"/>
    </source>
</evidence>
<sequence length="206" mass="22673">MLTGYDHLLFLFGVIFFLASARDIVKFISVFTLGHSLTLIFATFAGVTANYFLVDAVIALSVCYKGFDNNGRFGSYLGVKAPNLLGMVFAFGLIHGFGLSTRLQQLPLGDKGLGMLGRIVAFNVGVELGQIAALLVMLLVLSAWRKRPSFERFSRVANDGLVLCGLLLFLMQMHGYMHTRYPDDFGFNTDGHSHAHEDMDTPDVPI</sequence>
<name>A0A848M1F7_9BACT</name>
<comment type="caution">
    <text evidence="2">The sequence shown here is derived from an EMBL/GenBank/DDBJ whole genome shotgun (WGS) entry which is preliminary data.</text>
</comment>